<keyword evidence="5" id="KW-0378">Hydrolase</keyword>
<keyword evidence="8" id="KW-0511">Multifunctional enzyme</keyword>
<evidence type="ECO:0000256" key="1">
    <source>
        <dbReference type="ARBA" id="ARBA00004777"/>
    </source>
</evidence>
<gene>
    <name evidence="10" type="ORF">BSAL_80190</name>
</gene>
<evidence type="ECO:0000256" key="4">
    <source>
        <dbReference type="ARBA" id="ARBA00022563"/>
    </source>
</evidence>
<dbReference type="EMBL" id="CYKH01000841">
    <property type="protein sequence ID" value="CUG49528.1"/>
    <property type="molecule type" value="Genomic_DNA"/>
</dbReference>
<evidence type="ECO:0000313" key="11">
    <source>
        <dbReference type="Proteomes" id="UP000051952"/>
    </source>
</evidence>
<keyword evidence="11" id="KW-1185">Reference proteome</keyword>
<comment type="pathway">
    <text evidence="1">One-carbon metabolism; tetrahydrofolate interconversion.</text>
</comment>
<dbReference type="Pfam" id="PF00763">
    <property type="entry name" value="THF_DHG_CYH"/>
    <property type="match status" value="1"/>
</dbReference>
<dbReference type="FunFam" id="3.40.50.10860:FF:000005">
    <property type="entry name" value="C-1-tetrahydrofolate synthase, cytoplasmic, putative"/>
    <property type="match status" value="1"/>
</dbReference>
<dbReference type="AlphaFoldDB" id="A0A0S4J0R7"/>
<dbReference type="PANTHER" id="PTHR48099:SF5">
    <property type="entry name" value="C-1-TETRAHYDROFOLATE SYNTHASE, CYTOPLASMIC"/>
    <property type="match status" value="1"/>
</dbReference>
<accession>A0A0S4J0R7</accession>
<dbReference type="Proteomes" id="UP000051952">
    <property type="component" value="Unassembled WGS sequence"/>
</dbReference>
<dbReference type="Gene3D" id="3.40.50.720">
    <property type="entry name" value="NAD(P)-binding Rossmann-like Domain"/>
    <property type="match status" value="1"/>
</dbReference>
<evidence type="ECO:0000256" key="7">
    <source>
        <dbReference type="ARBA" id="ARBA00023002"/>
    </source>
</evidence>
<evidence type="ECO:0000256" key="6">
    <source>
        <dbReference type="ARBA" id="ARBA00022857"/>
    </source>
</evidence>
<name>A0A0S4J0R7_BODSA</name>
<dbReference type="GO" id="GO:0005829">
    <property type="term" value="C:cytosol"/>
    <property type="evidence" value="ECO:0007669"/>
    <property type="project" value="TreeGrafter"/>
</dbReference>
<dbReference type="EC" id="3.5.4.9" evidence="3"/>
<dbReference type="OMA" id="HINAHKV"/>
<evidence type="ECO:0000256" key="5">
    <source>
        <dbReference type="ARBA" id="ARBA00022801"/>
    </source>
</evidence>
<dbReference type="GO" id="GO:0004488">
    <property type="term" value="F:methylenetetrahydrofolate dehydrogenase (NADP+) activity"/>
    <property type="evidence" value="ECO:0007669"/>
    <property type="project" value="InterPro"/>
</dbReference>
<dbReference type="GO" id="GO:0035999">
    <property type="term" value="P:tetrahydrofolate interconversion"/>
    <property type="evidence" value="ECO:0007669"/>
    <property type="project" value="TreeGrafter"/>
</dbReference>
<protein>
    <recommendedName>
        <fullName evidence="3">methenyltetrahydrofolate cyclohydrolase</fullName>
        <ecNumber evidence="3">3.5.4.9</ecNumber>
    </recommendedName>
</protein>
<organism evidence="10 11">
    <name type="scientific">Bodo saltans</name>
    <name type="common">Flagellated protozoan</name>
    <dbReference type="NCBI Taxonomy" id="75058"/>
    <lineage>
        <taxon>Eukaryota</taxon>
        <taxon>Discoba</taxon>
        <taxon>Euglenozoa</taxon>
        <taxon>Kinetoplastea</taxon>
        <taxon>Metakinetoplastina</taxon>
        <taxon>Eubodonida</taxon>
        <taxon>Bodonidae</taxon>
        <taxon>Bodo</taxon>
    </lineage>
</organism>
<dbReference type="Gene3D" id="3.40.50.10860">
    <property type="entry name" value="Leucine Dehydrogenase, chain A, domain 1"/>
    <property type="match status" value="1"/>
</dbReference>
<keyword evidence="4" id="KW-0554">One-carbon metabolism</keyword>
<dbReference type="PRINTS" id="PR00085">
    <property type="entry name" value="THFDHDRGNASE"/>
</dbReference>
<comment type="subunit">
    <text evidence="2">Homodimer.</text>
</comment>
<feature type="domain" description="Tetrahydrofolate dehydrogenase/cyclohydrolase catalytic" evidence="9">
    <location>
        <begin position="60"/>
        <end position="177"/>
    </location>
</feature>
<dbReference type="InterPro" id="IPR046346">
    <property type="entry name" value="Aminoacid_DH-like_N_sf"/>
</dbReference>
<reference evidence="11" key="1">
    <citation type="submission" date="2015-09" db="EMBL/GenBank/DDBJ databases">
        <authorList>
            <consortium name="Pathogen Informatics"/>
        </authorList>
    </citation>
    <scope>NUCLEOTIDE SEQUENCE [LARGE SCALE GENOMIC DNA]</scope>
    <source>
        <strain evidence="11">Lake Konstanz</strain>
    </source>
</reference>
<keyword evidence="6" id="KW-0521">NADP</keyword>
<sequence>MTDLDAFGCKFLSFSQLILVSFIQEYFFLSMPRYCFLFFSSYSVIQERKEEFTTMPATIIDGKKIAETIRSELKLRVDAIKVQHPGALNPGLCAIIVGGRKDSETYVRLKHKAAEECGFVSIPAAMPEDTTQEQLEAKIEELNNDPQCHGIIVQLPLPSHLSEEKAILKINPSKDADCLHPYNVGMMALRGQKPTVLPCTPAGVIELLKRSNVVIFF</sequence>
<proteinExistence type="predicted"/>
<dbReference type="VEuPathDB" id="TriTrypDB:BSAL_80190"/>
<dbReference type="InterPro" id="IPR020630">
    <property type="entry name" value="THF_DH/CycHdrlase_cat_dom"/>
</dbReference>
<dbReference type="InterPro" id="IPR000672">
    <property type="entry name" value="THF_DH/CycHdrlase"/>
</dbReference>
<dbReference type="GO" id="GO:0004477">
    <property type="term" value="F:methenyltetrahydrofolate cyclohydrolase activity"/>
    <property type="evidence" value="ECO:0007669"/>
    <property type="project" value="UniProtKB-EC"/>
</dbReference>
<keyword evidence="7" id="KW-0560">Oxidoreductase</keyword>
<evidence type="ECO:0000259" key="9">
    <source>
        <dbReference type="Pfam" id="PF00763"/>
    </source>
</evidence>
<evidence type="ECO:0000256" key="8">
    <source>
        <dbReference type="ARBA" id="ARBA00023268"/>
    </source>
</evidence>
<dbReference type="PANTHER" id="PTHR48099">
    <property type="entry name" value="C-1-TETRAHYDROFOLATE SYNTHASE, CYTOPLASMIC-RELATED"/>
    <property type="match status" value="1"/>
</dbReference>
<evidence type="ECO:0000313" key="10">
    <source>
        <dbReference type="EMBL" id="CUG49528.1"/>
    </source>
</evidence>
<evidence type="ECO:0000256" key="2">
    <source>
        <dbReference type="ARBA" id="ARBA00011738"/>
    </source>
</evidence>
<evidence type="ECO:0000256" key="3">
    <source>
        <dbReference type="ARBA" id="ARBA00012776"/>
    </source>
</evidence>
<dbReference type="SUPFAM" id="SSF53223">
    <property type="entry name" value="Aminoacid dehydrogenase-like, N-terminal domain"/>
    <property type="match status" value="1"/>
</dbReference>
<dbReference type="OrthoDB" id="5126881at2759"/>